<dbReference type="RefSeq" id="WP_011843934.1">
    <property type="nucleotide sequence ID" value="NZ_CP109831.1"/>
</dbReference>
<sequence length="369" mass="42749">MEINRGCDTLNLPSLIRADRDFDDIQELIQYLECERGDDQINSNLHIVATLSMFQNIDQFVESLRNFHFSIDERAGKLLLLSKESQGKRIYIYTFFDDRNNVPLFITDAKKTNEIPDILFTYINRTKEISNLWIAPKVMKEIKDNLVREYPDMIITYFSAKRSPNTDIHSEFRPHVERGIQYRGNDGKHTLEEMEFYYGVLPKILEVQLPNGIAFRIDNKGIITLRHGHFAGIFKIIEEVISRLENVREAIGESGYSISKVGSRRQFSNAIQIPWSIDVPVEMHYDDVSRFCKAIRSEEWNFTVLEQVLLPGSMFFSARLIDEHTGSLLDISTTGKKIDVYPVEKIDIGTSMRFFEFVVENIDHMATVG</sequence>
<reference evidence="1" key="1">
    <citation type="submission" date="2022-10" db="EMBL/GenBank/DDBJ databases">
        <title>Complete genome of Methanoculleus submarinus DSM 15122.</title>
        <authorList>
            <person name="Chen S.-C."/>
            <person name="Lai S.-J."/>
            <person name="You Y.-T."/>
        </authorList>
    </citation>
    <scope>NUCLEOTIDE SEQUENCE</scope>
    <source>
        <strain evidence="1">DSM 15122</strain>
    </source>
</reference>
<dbReference type="EMBL" id="CP109831">
    <property type="protein sequence ID" value="UYU18442.1"/>
    <property type="molecule type" value="Genomic_DNA"/>
</dbReference>
<dbReference type="Proteomes" id="UP001156196">
    <property type="component" value="Chromosome"/>
</dbReference>
<evidence type="ECO:0000313" key="2">
    <source>
        <dbReference type="Proteomes" id="UP001156196"/>
    </source>
</evidence>
<evidence type="ECO:0000313" key="1">
    <source>
        <dbReference type="EMBL" id="UYU18442.1"/>
    </source>
</evidence>
<keyword evidence="2" id="KW-1185">Reference proteome</keyword>
<proteinExistence type="predicted"/>
<dbReference type="GeneID" id="76731663"/>
<gene>
    <name evidence="1" type="ORF">OH143_12185</name>
</gene>
<name>A0AAX3E8L4_9EURY</name>
<dbReference type="AlphaFoldDB" id="A0AAX3E8L4"/>
<protein>
    <submittedName>
        <fullName evidence="1">Uncharacterized protein</fullName>
    </submittedName>
</protein>
<organism evidence="1 2">
    <name type="scientific">Methanoculleus submarinus</name>
    <dbReference type="NCBI Taxonomy" id="204050"/>
    <lineage>
        <taxon>Archaea</taxon>
        <taxon>Methanobacteriati</taxon>
        <taxon>Methanobacteriota</taxon>
        <taxon>Stenosarchaea group</taxon>
        <taxon>Methanomicrobia</taxon>
        <taxon>Methanomicrobiales</taxon>
        <taxon>Methanomicrobiaceae</taxon>
        <taxon>Methanoculleus</taxon>
    </lineage>
</organism>
<dbReference type="KEGG" id="msum:OH143_12185"/>
<accession>A0AAX3E8L4</accession>
<dbReference type="GeneID" id="4847038"/>